<keyword evidence="1" id="KW-1133">Transmembrane helix</keyword>
<evidence type="ECO:0000313" key="4">
    <source>
        <dbReference type="Proteomes" id="UP000504632"/>
    </source>
</evidence>
<protein>
    <submittedName>
        <fullName evidence="5">G6f-like</fullName>
    </submittedName>
</protein>
<dbReference type="GO" id="GO:0035723">
    <property type="term" value="P:interleukin-15-mediated signaling pathway"/>
    <property type="evidence" value="ECO:0007669"/>
    <property type="project" value="TreeGrafter"/>
</dbReference>
<dbReference type="GO" id="GO:0070374">
    <property type="term" value="P:positive regulation of ERK1 and ERK2 cascade"/>
    <property type="evidence" value="ECO:0007669"/>
    <property type="project" value="TreeGrafter"/>
</dbReference>
<keyword evidence="2" id="KW-0732">Signal</keyword>
<evidence type="ECO:0000313" key="5">
    <source>
        <dbReference type="RefSeq" id="XP_030641463.1"/>
    </source>
</evidence>
<dbReference type="GO" id="GO:0042289">
    <property type="term" value="F:MHC class II protein binding"/>
    <property type="evidence" value="ECO:0007669"/>
    <property type="project" value="TreeGrafter"/>
</dbReference>
<evidence type="ECO:0000256" key="2">
    <source>
        <dbReference type="SAM" id="SignalP"/>
    </source>
</evidence>
<feature type="transmembrane region" description="Helical" evidence="1">
    <location>
        <begin position="448"/>
        <end position="471"/>
    </location>
</feature>
<keyword evidence="1" id="KW-0472">Membrane</keyword>
<feature type="domain" description="Ig-like" evidence="3">
    <location>
        <begin position="25"/>
        <end position="136"/>
    </location>
</feature>
<name>A0A6J2WB27_CHACN</name>
<dbReference type="GO" id="GO:0045121">
    <property type="term" value="C:membrane raft"/>
    <property type="evidence" value="ECO:0007669"/>
    <property type="project" value="TreeGrafter"/>
</dbReference>
<reference evidence="5" key="1">
    <citation type="submission" date="2025-08" db="UniProtKB">
        <authorList>
            <consortium name="RefSeq"/>
        </authorList>
    </citation>
    <scope>IDENTIFICATION</scope>
</reference>
<evidence type="ECO:0000259" key="3">
    <source>
        <dbReference type="PROSITE" id="PS50835"/>
    </source>
</evidence>
<dbReference type="InterPro" id="IPR003599">
    <property type="entry name" value="Ig_sub"/>
</dbReference>
<evidence type="ECO:0000256" key="1">
    <source>
        <dbReference type="SAM" id="Phobius"/>
    </source>
</evidence>
<dbReference type="GeneID" id="115821817"/>
<dbReference type="InParanoid" id="A0A6J2WB27"/>
<dbReference type="AlphaFoldDB" id="A0A6J2WB27"/>
<feature type="chain" id="PRO_5027118582" evidence="2">
    <location>
        <begin position="29"/>
        <end position="538"/>
    </location>
</feature>
<proteinExistence type="predicted"/>
<accession>A0A6J2WB27</accession>
<dbReference type="Gene3D" id="2.60.40.10">
    <property type="entry name" value="Immunoglobulins"/>
    <property type="match status" value="2"/>
</dbReference>
<dbReference type="GO" id="GO:0009897">
    <property type="term" value="C:external side of plasma membrane"/>
    <property type="evidence" value="ECO:0007669"/>
    <property type="project" value="TreeGrafter"/>
</dbReference>
<keyword evidence="1" id="KW-0812">Transmembrane</keyword>
<dbReference type="SMART" id="SM00409">
    <property type="entry name" value="IG"/>
    <property type="match status" value="3"/>
</dbReference>
<sequence length="538" mass="59748">MSVGRTKMSHPFFTFVFCTLTLIPPSLAGREKDWHTVVLVKEGELATLPCFSHSQKGSVTVNWMVMPEGTDQQTLVLSADDRQQFLGGAGRKGMQLADKNFQKSGDFSLRFVTRATDVGRFSCLISEGREKLKETTILLAILKLSFGPSPRVPIYGTLRLLAEVTPPTAVVEGTWMSPTGAKLRSEMPHPFNKVIAKLPRVDGRDIGVYRCSLRLHDNSKTVSEHNITVEVNSQTLSVACLSQSVLCLPCPPVLGDYVLLYWQRADSTHMKLIFQYDRWRRSYTNQTTPRIQLAGLTSLSETGNFSFLLTPELKDGGVYRCEVYLNDNVFTQSTSVSVLHGYTRYTPSSLDLICAYSQRNQVKVKLTHLQNRNKPPNKKAVVGRVTVSIPLPIRAETAGEYACSLELNNGQVVTYLYTVTLPSTGRVKSWTHNPLPPSPEIYPSSPSLIPSLSALLLLVPLVAVAVGLLLWRRGHCVTHRGGVSASLSHHSGEVENIYENPDDLRQQHASPQGSVYMDLKPVGETDVYRELNRDDQCC</sequence>
<dbReference type="GO" id="GO:1990782">
    <property type="term" value="F:protein tyrosine kinase binding"/>
    <property type="evidence" value="ECO:0007669"/>
    <property type="project" value="TreeGrafter"/>
</dbReference>
<dbReference type="Proteomes" id="UP000504632">
    <property type="component" value="Chromosome 9"/>
</dbReference>
<dbReference type="OrthoDB" id="8713003at2759"/>
<dbReference type="RefSeq" id="XP_030641463.1">
    <property type="nucleotide sequence ID" value="XM_030785603.1"/>
</dbReference>
<feature type="signal peptide" evidence="2">
    <location>
        <begin position="1"/>
        <end position="28"/>
    </location>
</feature>
<dbReference type="PROSITE" id="PS50835">
    <property type="entry name" value="IG_LIKE"/>
    <property type="match status" value="2"/>
</dbReference>
<organism evidence="4 5">
    <name type="scientific">Chanos chanos</name>
    <name type="common">Milkfish</name>
    <name type="synonym">Mugil chanos</name>
    <dbReference type="NCBI Taxonomy" id="29144"/>
    <lineage>
        <taxon>Eukaryota</taxon>
        <taxon>Metazoa</taxon>
        <taxon>Chordata</taxon>
        <taxon>Craniata</taxon>
        <taxon>Vertebrata</taxon>
        <taxon>Euteleostomi</taxon>
        <taxon>Actinopterygii</taxon>
        <taxon>Neopterygii</taxon>
        <taxon>Teleostei</taxon>
        <taxon>Ostariophysi</taxon>
        <taxon>Gonorynchiformes</taxon>
        <taxon>Chanidae</taxon>
        <taxon>Chanos</taxon>
    </lineage>
</organism>
<feature type="domain" description="Ig-like" evidence="3">
    <location>
        <begin position="199"/>
        <end position="337"/>
    </location>
</feature>
<dbReference type="GO" id="GO:0042110">
    <property type="term" value="P:T cell activation"/>
    <property type="evidence" value="ECO:0007669"/>
    <property type="project" value="TreeGrafter"/>
</dbReference>
<keyword evidence="4" id="KW-1185">Reference proteome</keyword>
<dbReference type="InterPro" id="IPR013783">
    <property type="entry name" value="Ig-like_fold"/>
</dbReference>
<dbReference type="PANTHER" id="PTHR11422">
    <property type="entry name" value="T-CELL SURFACE GLYCOPROTEIN CD4"/>
    <property type="match status" value="1"/>
</dbReference>
<gene>
    <name evidence="5" type="primary">g6fl</name>
</gene>
<dbReference type="InterPro" id="IPR007110">
    <property type="entry name" value="Ig-like_dom"/>
</dbReference>
<dbReference type="PANTHER" id="PTHR11422:SF3">
    <property type="entry name" value="G6F-LIKE PROTEIN"/>
    <property type="match status" value="1"/>
</dbReference>
<dbReference type="CTD" id="100500702"/>